<evidence type="ECO:0000256" key="11">
    <source>
        <dbReference type="ARBA" id="ARBA00023125"/>
    </source>
</evidence>
<evidence type="ECO:0000256" key="7">
    <source>
        <dbReference type="ARBA" id="ARBA00022801"/>
    </source>
</evidence>
<sequence>MVGIMADMNDARAALRQYFGYDGFRPGQEPLIDAILQGRDALGVMPTGAGKSICYQIPAVLMHGVTIVISPLVSLMADQVAGLEGNGIHAVCVNSTQTPEEQSLALAEARSGRCKVMYVAPERLDTQRFVEFASSLDIALVAIDEAHCVSQWGQDFRPAYLGIGDFLNRLPDRPVVAAFTATATERVRRDIVNLVGLHDPQISVTGFDRTNLYFDVIKAVPTVKRQWIERYVTARPDESGIIYCATRKETESLAADLRAHGAKAVCYHAGMPPEDRHAAQRAFVNDEAPVVVATNAFGMGIDKSNVRYVIHHNMPDSIEAYYQEAGRAGRDGLASRCTLLWSDGDIATRRRFIEMENGNERLTDEEAQAVRNRHRVLLDGMIGYCRTTSCLHQYITSYFGETGTVKCSGCSNCDGEFETIDVTDIARAVSRCVHDVNQRLGAGKIVQVLRGSDAQEMHDWRHLDSVPTYGMLRDVPAARVRDVISQMTSDGYLAVAEGKYAVVVFGPRAAETVAPDFTMTIKQVSRPAADDGADGGDGGATYGGSGSGSGAAGSRRSRGSVPAELDGDDADLFVRLRELRTEIARAAGVPPYIVFGDKTLRDMCVRRPHTDDDFLEVNGVGQKKLDQYGERFLAVIRDFEAGE</sequence>
<keyword evidence="7" id="KW-0378">Hydrolase</keyword>
<keyword evidence="13" id="KW-0234">DNA repair</keyword>
<dbReference type="SMART" id="SM00487">
    <property type="entry name" value="DEXDc"/>
    <property type="match status" value="1"/>
</dbReference>
<dbReference type="InterPro" id="IPR032284">
    <property type="entry name" value="RecQ_Zn-bd"/>
</dbReference>
<dbReference type="InterPro" id="IPR006293">
    <property type="entry name" value="DNA_helicase_ATP-dep_RecQ_bac"/>
</dbReference>
<evidence type="ECO:0000256" key="9">
    <source>
        <dbReference type="ARBA" id="ARBA00022833"/>
    </source>
</evidence>
<keyword evidence="10" id="KW-0067">ATP-binding</keyword>
<dbReference type="InterPro" id="IPR001650">
    <property type="entry name" value="Helicase_C-like"/>
</dbReference>
<keyword evidence="4" id="KW-0479">Metal-binding</keyword>
<feature type="domain" description="Helicase ATP-binding" evidence="19">
    <location>
        <begin position="32"/>
        <end position="201"/>
    </location>
</feature>
<keyword evidence="12" id="KW-0233">DNA recombination</keyword>
<evidence type="ECO:0000256" key="4">
    <source>
        <dbReference type="ARBA" id="ARBA00022723"/>
    </source>
</evidence>
<dbReference type="Proteomes" id="UP000288607">
    <property type="component" value="Unassembled WGS sequence"/>
</dbReference>
<evidence type="ECO:0000256" key="10">
    <source>
        <dbReference type="ARBA" id="ARBA00022840"/>
    </source>
</evidence>
<dbReference type="SUPFAM" id="SSF46785">
    <property type="entry name" value="Winged helix' DNA-binding domain"/>
    <property type="match status" value="1"/>
</dbReference>
<dbReference type="GO" id="GO:0006310">
    <property type="term" value="P:DNA recombination"/>
    <property type="evidence" value="ECO:0007669"/>
    <property type="project" value="UniProtKB-UniRule"/>
</dbReference>
<dbReference type="FunFam" id="1.10.150.80:FF:000002">
    <property type="entry name" value="ATP-dependent DNA helicase RecQ"/>
    <property type="match status" value="1"/>
</dbReference>
<dbReference type="PROSITE" id="PS51194">
    <property type="entry name" value="HELICASE_CTER"/>
    <property type="match status" value="1"/>
</dbReference>
<keyword evidence="8 21" id="KW-0347">Helicase</keyword>
<dbReference type="GO" id="GO:0009432">
    <property type="term" value="P:SOS response"/>
    <property type="evidence" value="ECO:0007669"/>
    <property type="project" value="UniProtKB-UniRule"/>
</dbReference>
<dbReference type="SMART" id="SM00956">
    <property type="entry name" value="RQC"/>
    <property type="match status" value="1"/>
</dbReference>
<dbReference type="PROSITE" id="PS51192">
    <property type="entry name" value="HELICASE_ATP_BIND_1"/>
    <property type="match status" value="1"/>
</dbReference>
<evidence type="ECO:0000256" key="13">
    <source>
        <dbReference type="ARBA" id="ARBA00023204"/>
    </source>
</evidence>
<evidence type="ECO:0000256" key="16">
    <source>
        <dbReference type="NCBIfam" id="TIGR01389"/>
    </source>
</evidence>
<dbReference type="InterPro" id="IPR010997">
    <property type="entry name" value="HRDC-like_sf"/>
</dbReference>
<evidence type="ECO:0000256" key="2">
    <source>
        <dbReference type="ARBA" id="ARBA00001947"/>
    </source>
</evidence>
<dbReference type="GO" id="GO:0003677">
    <property type="term" value="F:DNA binding"/>
    <property type="evidence" value="ECO:0007669"/>
    <property type="project" value="UniProtKB-KW"/>
</dbReference>
<comment type="similarity">
    <text evidence="3">Belongs to the helicase family. RecQ subfamily.</text>
</comment>
<dbReference type="CDD" id="cd17920">
    <property type="entry name" value="DEXHc_RecQ"/>
    <property type="match status" value="1"/>
</dbReference>
<keyword evidence="6" id="KW-0227">DNA damage</keyword>
<dbReference type="Gene3D" id="3.40.50.300">
    <property type="entry name" value="P-loop containing nucleotide triphosphate hydrolases"/>
    <property type="match status" value="2"/>
</dbReference>
<reference evidence="21 22" key="1">
    <citation type="submission" date="2018-09" db="EMBL/GenBank/DDBJ databases">
        <title>Characterization of the phylogenetic diversity of five novel species belonging to the genus Bifidobacterium.</title>
        <authorList>
            <person name="Lugli G.A."/>
            <person name="Duranti S."/>
            <person name="Milani C."/>
        </authorList>
    </citation>
    <scope>NUCLEOTIDE SEQUENCE [LARGE SCALE GENOMIC DNA]</scope>
    <source>
        <strain evidence="21 22">2028B</strain>
    </source>
</reference>
<evidence type="ECO:0000256" key="14">
    <source>
        <dbReference type="ARBA" id="ARBA00023235"/>
    </source>
</evidence>
<comment type="cofactor">
    <cofactor evidence="1">
        <name>Mg(2+)</name>
        <dbReference type="ChEBI" id="CHEBI:18420"/>
    </cofactor>
</comment>
<evidence type="ECO:0000259" key="19">
    <source>
        <dbReference type="PROSITE" id="PS51192"/>
    </source>
</evidence>
<evidence type="ECO:0000256" key="6">
    <source>
        <dbReference type="ARBA" id="ARBA00022763"/>
    </source>
</evidence>
<evidence type="ECO:0000259" key="18">
    <source>
        <dbReference type="PROSITE" id="PS50967"/>
    </source>
</evidence>
<feature type="domain" description="HRDC" evidence="18">
    <location>
        <begin position="566"/>
        <end position="643"/>
    </location>
</feature>
<dbReference type="EC" id="5.6.2.4" evidence="16"/>
<dbReference type="CDD" id="cd18794">
    <property type="entry name" value="SF2_C_RecQ"/>
    <property type="match status" value="1"/>
</dbReference>
<evidence type="ECO:0000256" key="17">
    <source>
        <dbReference type="SAM" id="MobiDB-lite"/>
    </source>
</evidence>
<dbReference type="Pfam" id="PF09382">
    <property type="entry name" value="RQC"/>
    <property type="match status" value="1"/>
</dbReference>
<dbReference type="GO" id="GO:0005737">
    <property type="term" value="C:cytoplasm"/>
    <property type="evidence" value="ECO:0007669"/>
    <property type="project" value="TreeGrafter"/>
</dbReference>
<dbReference type="GO" id="GO:0030894">
    <property type="term" value="C:replisome"/>
    <property type="evidence" value="ECO:0007669"/>
    <property type="project" value="TreeGrafter"/>
</dbReference>
<dbReference type="PANTHER" id="PTHR13710">
    <property type="entry name" value="DNA HELICASE RECQ FAMILY MEMBER"/>
    <property type="match status" value="1"/>
</dbReference>
<dbReference type="SUPFAM" id="SSF52540">
    <property type="entry name" value="P-loop containing nucleoside triphosphate hydrolases"/>
    <property type="match status" value="1"/>
</dbReference>
<dbReference type="GO" id="GO:0006260">
    <property type="term" value="P:DNA replication"/>
    <property type="evidence" value="ECO:0007669"/>
    <property type="project" value="InterPro"/>
</dbReference>
<keyword evidence="22" id="KW-1185">Reference proteome</keyword>
<dbReference type="GO" id="GO:0006281">
    <property type="term" value="P:DNA repair"/>
    <property type="evidence" value="ECO:0007669"/>
    <property type="project" value="UniProtKB-KW"/>
</dbReference>
<dbReference type="InterPro" id="IPR036390">
    <property type="entry name" value="WH_DNA-bd_sf"/>
</dbReference>
<dbReference type="Pfam" id="PF00570">
    <property type="entry name" value="HRDC"/>
    <property type="match status" value="1"/>
</dbReference>
<comment type="cofactor">
    <cofactor evidence="2">
        <name>Zn(2+)</name>
        <dbReference type="ChEBI" id="CHEBI:29105"/>
    </cofactor>
</comment>
<dbReference type="InterPro" id="IPR011545">
    <property type="entry name" value="DEAD/DEAH_box_helicase_dom"/>
</dbReference>
<dbReference type="GO" id="GO:0043590">
    <property type="term" value="C:bacterial nucleoid"/>
    <property type="evidence" value="ECO:0007669"/>
    <property type="project" value="TreeGrafter"/>
</dbReference>
<feature type="domain" description="Helicase C-terminal" evidence="20">
    <location>
        <begin position="215"/>
        <end position="374"/>
    </location>
</feature>
<dbReference type="GO" id="GO:0016787">
    <property type="term" value="F:hydrolase activity"/>
    <property type="evidence" value="ECO:0007669"/>
    <property type="project" value="UniProtKB-KW"/>
</dbReference>
<dbReference type="InterPro" id="IPR027417">
    <property type="entry name" value="P-loop_NTPase"/>
</dbReference>
<dbReference type="PROSITE" id="PS50967">
    <property type="entry name" value="HRDC"/>
    <property type="match status" value="1"/>
</dbReference>
<evidence type="ECO:0000256" key="3">
    <source>
        <dbReference type="ARBA" id="ARBA00005446"/>
    </source>
</evidence>
<accession>A0A430F9G7</accession>
<dbReference type="EMBL" id="QXGJ01000014">
    <property type="protein sequence ID" value="RSX49483.1"/>
    <property type="molecule type" value="Genomic_DNA"/>
</dbReference>
<protein>
    <recommendedName>
        <fullName evidence="16">DNA helicase RecQ</fullName>
        <ecNumber evidence="16">5.6.2.4</ecNumber>
    </recommendedName>
</protein>
<comment type="caution">
    <text evidence="21">The sequence shown here is derived from an EMBL/GenBank/DDBJ whole genome shotgun (WGS) entry which is preliminary data.</text>
</comment>
<dbReference type="InterPro" id="IPR018982">
    <property type="entry name" value="RQC_domain"/>
</dbReference>
<proteinExistence type="inferred from homology"/>
<dbReference type="InterPro" id="IPR036388">
    <property type="entry name" value="WH-like_DNA-bd_sf"/>
</dbReference>
<dbReference type="PANTHER" id="PTHR13710:SF105">
    <property type="entry name" value="ATP-DEPENDENT DNA HELICASE Q1"/>
    <property type="match status" value="1"/>
</dbReference>
<evidence type="ECO:0000256" key="8">
    <source>
        <dbReference type="ARBA" id="ARBA00022806"/>
    </source>
</evidence>
<dbReference type="InterPro" id="IPR004589">
    <property type="entry name" value="DNA_helicase_ATP-dep_RecQ"/>
</dbReference>
<keyword evidence="5" id="KW-0547">Nucleotide-binding</keyword>
<feature type="compositionally biased region" description="Gly residues" evidence="17">
    <location>
        <begin position="535"/>
        <end position="551"/>
    </location>
</feature>
<dbReference type="Pfam" id="PF16124">
    <property type="entry name" value="RecQ_Zn_bind"/>
    <property type="match status" value="1"/>
</dbReference>
<evidence type="ECO:0000259" key="20">
    <source>
        <dbReference type="PROSITE" id="PS51194"/>
    </source>
</evidence>
<dbReference type="SUPFAM" id="SSF47819">
    <property type="entry name" value="HRDC-like"/>
    <property type="match status" value="1"/>
</dbReference>
<dbReference type="Gene3D" id="1.10.10.10">
    <property type="entry name" value="Winged helix-like DNA-binding domain superfamily/Winged helix DNA-binding domain"/>
    <property type="match status" value="1"/>
</dbReference>
<dbReference type="NCBIfam" id="TIGR00614">
    <property type="entry name" value="recQ_fam"/>
    <property type="match status" value="1"/>
</dbReference>
<organism evidence="21 22">
    <name type="scientific">Bifidobacterium callimiconis</name>
    <dbReference type="NCBI Taxonomy" id="2306973"/>
    <lineage>
        <taxon>Bacteria</taxon>
        <taxon>Bacillati</taxon>
        <taxon>Actinomycetota</taxon>
        <taxon>Actinomycetes</taxon>
        <taxon>Bifidobacteriales</taxon>
        <taxon>Bifidobacteriaceae</taxon>
        <taxon>Bifidobacterium</taxon>
    </lineage>
</organism>
<keyword evidence="11" id="KW-0238">DNA-binding</keyword>
<dbReference type="Gene3D" id="1.10.150.80">
    <property type="entry name" value="HRDC domain"/>
    <property type="match status" value="1"/>
</dbReference>
<dbReference type="SMART" id="SM00341">
    <property type="entry name" value="HRDC"/>
    <property type="match status" value="1"/>
</dbReference>
<dbReference type="NCBIfam" id="TIGR01389">
    <property type="entry name" value="recQ"/>
    <property type="match status" value="1"/>
</dbReference>
<dbReference type="GO" id="GO:0043138">
    <property type="term" value="F:3'-5' DNA helicase activity"/>
    <property type="evidence" value="ECO:0007669"/>
    <property type="project" value="UniProtKB-EC"/>
</dbReference>
<dbReference type="FunFam" id="3.40.50.300:FF:000296">
    <property type="entry name" value="ATP-dependent DNA helicase RecQ"/>
    <property type="match status" value="1"/>
</dbReference>
<evidence type="ECO:0000256" key="5">
    <source>
        <dbReference type="ARBA" id="ARBA00022741"/>
    </source>
</evidence>
<dbReference type="SMART" id="SM00490">
    <property type="entry name" value="HELICc"/>
    <property type="match status" value="1"/>
</dbReference>
<keyword evidence="14" id="KW-0413">Isomerase</keyword>
<evidence type="ECO:0000313" key="21">
    <source>
        <dbReference type="EMBL" id="RSX49483.1"/>
    </source>
</evidence>
<dbReference type="Pfam" id="PF00270">
    <property type="entry name" value="DEAD"/>
    <property type="match status" value="1"/>
</dbReference>
<dbReference type="GO" id="GO:0009378">
    <property type="term" value="F:four-way junction helicase activity"/>
    <property type="evidence" value="ECO:0007669"/>
    <property type="project" value="TreeGrafter"/>
</dbReference>
<dbReference type="AlphaFoldDB" id="A0A430F9G7"/>
<dbReference type="InterPro" id="IPR044876">
    <property type="entry name" value="HRDC_dom_sf"/>
</dbReference>
<comment type="catalytic activity">
    <reaction evidence="15">
        <text>Couples ATP hydrolysis with the unwinding of duplex DNA by translocating in the 3'-5' direction.</text>
        <dbReference type="EC" id="5.6.2.4"/>
    </reaction>
</comment>
<dbReference type="GO" id="GO:0046872">
    <property type="term" value="F:metal ion binding"/>
    <property type="evidence" value="ECO:0007669"/>
    <property type="project" value="UniProtKB-KW"/>
</dbReference>
<keyword evidence="9" id="KW-0862">Zinc</keyword>
<evidence type="ECO:0000313" key="22">
    <source>
        <dbReference type="Proteomes" id="UP000288607"/>
    </source>
</evidence>
<gene>
    <name evidence="21" type="ORF">D2E23_2071</name>
</gene>
<dbReference type="InterPro" id="IPR014001">
    <property type="entry name" value="Helicase_ATP-bd"/>
</dbReference>
<evidence type="ECO:0000256" key="15">
    <source>
        <dbReference type="ARBA" id="ARBA00034617"/>
    </source>
</evidence>
<dbReference type="GO" id="GO:0005524">
    <property type="term" value="F:ATP binding"/>
    <property type="evidence" value="ECO:0007669"/>
    <property type="project" value="UniProtKB-KW"/>
</dbReference>
<name>A0A430F9G7_9BIFI</name>
<dbReference type="InterPro" id="IPR002121">
    <property type="entry name" value="HRDC_dom"/>
</dbReference>
<feature type="region of interest" description="Disordered" evidence="17">
    <location>
        <begin position="525"/>
        <end position="563"/>
    </location>
</feature>
<dbReference type="Pfam" id="PF00271">
    <property type="entry name" value="Helicase_C"/>
    <property type="match status" value="1"/>
</dbReference>
<evidence type="ECO:0000256" key="12">
    <source>
        <dbReference type="ARBA" id="ARBA00023172"/>
    </source>
</evidence>
<evidence type="ECO:0000256" key="1">
    <source>
        <dbReference type="ARBA" id="ARBA00001946"/>
    </source>
</evidence>